<organism evidence="2 3">
    <name type="scientific">Kitasatospora setae (strain ATCC 33774 / DSM 43861 / JCM 3304 / KCC A-0304 / NBRC 14216 / KM-6054)</name>
    <name type="common">Streptomyces setae</name>
    <dbReference type="NCBI Taxonomy" id="452652"/>
    <lineage>
        <taxon>Bacteria</taxon>
        <taxon>Bacillati</taxon>
        <taxon>Actinomycetota</taxon>
        <taxon>Actinomycetes</taxon>
        <taxon>Kitasatosporales</taxon>
        <taxon>Streptomycetaceae</taxon>
        <taxon>Kitasatospora</taxon>
    </lineage>
</organism>
<evidence type="ECO:0000313" key="2">
    <source>
        <dbReference type="EMBL" id="BAJ26878.1"/>
    </source>
</evidence>
<dbReference type="PATRIC" id="fig|452652.3.peg.1036"/>
<dbReference type="Proteomes" id="UP000007076">
    <property type="component" value="Chromosome"/>
</dbReference>
<gene>
    <name evidence="2" type="ordered locus">KSE_10430</name>
</gene>
<dbReference type="KEGG" id="ksk:KSE_10430"/>
<protein>
    <submittedName>
        <fullName evidence="2">Uncharacterized protein</fullName>
    </submittedName>
</protein>
<dbReference type="EMBL" id="AP010968">
    <property type="protein sequence ID" value="BAJ26878.1"/>
    <property type="molecule type" value="Genomic_DNA"/>
</dbReference>
<keyword evidence="1" id="KW-0732">Signal</keyword>
<proteinExistence type="predicted"/>
<accession>E4N6P7</accession>
<dbReference type="HOGENOM" id="CLU_1400279_0_0_11"/>
<keyword evidence="3" id="KW-1185">Reference proteome</keyword>
<reference evidence="2 3" key="1">
    <citation type="journal article" date="2010" name="DNA Res.">
        <title>Genome sequence of Kitasatospora setae NBRC 14216T: an evolutionary snapshot of the family Streptomycetaceae.</title>
        <authorList>
            <person name="Ichikawa N."/>
            <person name="Oguchi A."/>
            <person name="Ikeda H."/>
            <person name="Ishikawa J."/>
            <person name="Kitani S."/>
            <person name="Watanabe Y."/>
            <person name="Nakamura S."/>
            <person name="Katano Y."/>
            <person name="Kishi E."/>
            <person name="Sasagawa M."/>
            <person name="Ankai A."/>
            <person name="Fukui S."/>
            <person name="Hashimoto Y."/>
            <person name="Kamata S."/>
            <person name="Otoguro M."/>
            <person name="Tanikawa S."/>
            <person name="Nihira T."/>
            <person name="Horinouchi S."/>
            <person name="Ohnishi Y."/>
            <person name="Hayakawa M."/>
            <person name="Kuzuyama T."/>
            <person name="Arisawa A."/>
            <person name="Nomoto F."/>
            <person name="Miura H."/>
            <person name="Takahashi Y."/>
            <person name="Fujita N."/>
        </authorList>
    </citation>
    <scope>NUCLEOTIDE SEQUENCE [LARGE SCALE GENOMIC DNA]</scope>
    <source>
        <strain evidence="3">ATCC 33774 / DSM 43861 / JCM 3304 / KCC A-0304 / NBRC 14216 / KM-6054</strain>
    </source>
</reference>
<name>E4N6P7_KITSK</name>
<sequence>MSRLTVRIAAAAAGLALIATAASATTASAAPAAGSAVIHESNAFFQQAAEAGIVAVPLPTATAGYDAASGLSASFPVTDGTGSIRDFFGHVALGGGLLFVDAKTGRAVTFHQLSFSFDDWAVTAVPDGSTTPVALFDPAGNNSFNYTGTTQNLSSDSLVLDAAGAQYLNTKLRTDFFVAGQSVGTFNVAYTPAS</sequence>
<feature type="signal peptide" evidence="1">
    <location>
        <begin position="1"/>
        <end position="24"/>
    </location>
</feature>
<evidence type="ECO:0000313" key="3">
    <source>
        <dbReference type="Proteomes" id="UP000007076"/>
    </source>
</evidence>
<dbReference type="RefSeq" id="WP_014134197.1">
    <property type="nucleotide sequence ID" value="NC_016109.1"/>
</dbReference>
<evidence type="ECO:0000256" key="1">
    <source>
        <dbReference type="SAM" id="SignalP"/>
    </source>
</evidence>
<feature type="chain" id="PRO_5038409480" evidence="1">
    <location>
        <begin position="25"/>
        <end position="194"/>
    </location>
</feature>
<dbReference type="AlphaFoldDB" id="E4N6P7"/>
<dbReference type="eggNOG" id="ENOG5033YZT">
    <property type="taxonomic scope" value="Bacteria"/>
</dbReference>